<dbReference type="AlphaFoldDB" id="A0A1E3NUB0"/>
<feature type="compositionally biased region" description="Basic and acidic residues" evidence="3">
    <location>
        <begin position="1"/>
        <end position="55"/>
    </location>
</feature>
<dbReference type="GeneID" id="30201194"/>
<dbReference type="RefSeq" id="XP_019035925.1">
    <property type="nucleotide sequence ID" value="XM_019183948.1"/>
</dbReference>
<feature type="compositionally biased region" description="Low complexity" evidence="3">
    <location>
        <begin position="150"/>
        <end position="164"/>
    </location>
</feature>
<feature type="compositionally biased region" description="Basic and acidic residues" evidence="3">
    <location>
        <begin position="186"/>
        <end position="199"/>
    </location>
</feature>
<dbReference type="PROSITE" id="PS50102">
    <property type="entry name" value="RRM"/>
    <property type="match status" value="1"/>
</dbReference>
<evidence type="ECO:0000313" key="6">
    <source>
        <dbReference type="Proteomes" id="UP000094112"/>
    </source>
</evidence>
<feature type="domain" description="RRM" evidence="4">
    <location>
        <begin position="67"/>
        <end position="144"/>
    </location>
</feature>
<name>A0A1E3NUB0_WICAA</name>
<gene>
    <name evidence="5" type="ORF">WICANDRAFT_65600</name>
</gene>
<dbReference type="PANTHER" id="PTHR19965:SF82">
    <property type="entry name" value="THO COMPLEX SUBUNIT 4"/>
    <property type="match status" value="1"/>
</dbReference>
<feature type="compositionally biased region" description="Basic and acidic residues" evidence="3">
    <location>
        <begin position="211"/>
        <end position="225"/>
    </location>
</feature>
<evidence type="ECO:0000256" key="1">
    <source>
        <dbReference type="ARBA" id="ARBA00022884"/>
    </source>
</evidence>
<dbReference type="OrthoDB" id="3978143at2759"/>
<dbReference type="InterPro" id="IPR035979">
    <property type="entry name" value="RBD_domain_sf"/>
</dbReference>
<dbReference type="EMBL" id="KV454215">
    <property type="protein sequence ID" value="ODQ56718.1"/>
    <property type="molecule type" value="Genomic_DNA"/>
</dbReference>
<evidence type="ECO:0000256" key="2">
    <source>
        <dbReference type="PROSITE-ProRule" id="PRU00176"/>
    </source>
</evidence>
<sequence>MSALEKSLDELIGDHSKPRSRDSRRPPSRPRRDRERSRERRPQSRDFRDRYEPPRQTKLQRLSHGKAYLKITNLHYEIGEQDLKSLFETVGETSFVLIEYNHSGRSSGVAYVGYEDQDNNETAVQKFDKKKAVGEIISVEEIKPLNVLIAPRGTRSGTPRGSRAYRGETRGGHRTKKPSMDDLDEELNRYMNKEDDKPQRPVKSNGKHSKPTIEDLDKELDDYMKTDQPFPATGA</sequence>
<dbReference type="InterPro" id="IPR000504">
    <property type="entry name" value="RRM_dom"/>
</dbReference>
<organism evidence="5 6">
    <name type="scientific">Wickerhamomyces anomalus (strain ATCC 58044 / CBS 1984 / NCYC 433 / NRRL Y-366-8)</name>
    <name type="common">Yeast</name>
    <name type="synonym">Hansenula anomala</name>
    <dbReference type="NCBI Taxonomy" id="683960"/>
    <lineage>
        <taxon>Eukaryota</taxon>
        <taxon>Fungi</taxon>
        <taxon>Dikarya</taxon>
        <taxon>Ascomycota</taxon>
        <taxon>Saccharomycotina</taxon>
        <taxon>Saccharomycetes</taxon>
        <taxon>Phaffomycetales</taxon>
        <taxon>Wickerhamomycetaceae</taxon>
        <taxon>Wickerhamomyces</taxon>
    </lineage>
</organism>
<dbReference type="PANTHER" id="PTHR19965">
    <property type="entry name" value="RNA AND EXPORT FACTOR BINDING PROTEIN"/>
    <property type="match status" value="1"/>
</dbReference>
<dbReference type="Proteomes" id="UP000094112">
    <property type="component" value="Unassembled WGS sequence"/>
</dbReference>
<feature type="region of interest" description="Disordered" evidence="3">
    <location>
        <begin position="150"/>
        <end position="235"/>
    </location>
</feature>
<feature type="region of interest" description="Disordered" evidence="3">
    <location>
        <begin position="1"/>
        <end position="60"/>
    </location>
</feature>
<dbReference type="SMART" id="SM00360">
    <property type="entry name" value="RRM"/>
    <property type="match status" value="1"/>
</dbReference>
<evidence type="ECO:0000313" key="5">
    <source>
        <dbReference type="EMBL" id="ODQ56718.1"/>
    </source>
</evidence>
<dbReference type="GO" id="GO:0005634">
    <property type="term" value="C:nucleus"/>
    <property type="evidence" value="ECO:0007669"/>
    <property type="project" value="TreeGrafter"/>
</dbReference>
<evidence type="ECO:0000259" key="4">
    <source>
        <dbReference type="PROSITE" id="PS50102"/>
    </source>
</evidence>
<dbReference type="InterPro" id="IPR025715">
    <property type="entry name" value="FoP_C"/>
</dbReference>
<accession>A0A1E3NUB0</accession>
<keyword evidence="6" id="KW-1185">Reference proteome</keyword>
<dbReference type="Pfam" id="PF00076">
    <property type="entry name" value="RRM_1"/>
    <property type="match status" value="1"/>
</dbReference>
<keyword evidence="1 2" id="KW-0694">RNA-binding</keyword>
<dbReference type="GO" id="GO:0003729">
    <property type="term" value="F:mRNA binding"/>
    <property type="evidence" value="ECO:0007669"/>
    <property type="project" value="TreeGrafter"/>
</dbReference>
<dbReference type="SUPFAM" id="SSF54928">
    <property type="entry name" value="RNA-binding domain, RBD"/>
    <property type="match status" value="1"/>
</dbReference>
<evidence type="ECO:0000256" key="3">
    <source>
        <dbReference type="SAM" id="MobiDB-lite"/>
    </source>
</evidence>
<dbReference type="STRING" id="683960.A0A1E3NUB0"/>
<dbReference type="InterPro" id="IPR051229">
    <property type="entry name" value="ALYREF_mRNA_export"/>
</dbReference>
<proteinExistence type="predicted"/>
<dbReference type="CDD" id="cd12418">
    <property type="entry name" value="RRM_Aly_REF_like"/>
    <property type="match status" value="1"/>
</dbReference>
<protein>
    <recommendedName>
        <fullName evidence="4">RRM domain-containing protein</fullName>
    </recommendedName>
</protein>
<dbReference type="Gene3D" id="3.30.70.330">
    <property type="match status" value="1"/>
</dbReference>
<reference evidence="5 6" key="1">
    <citation type="journal article" date="2016" name="Proc. Natl. Acad. Sci. U.S.A.">
        <title>Comparative genomics of biotechnologically important yeasts.</title>
        <authorList>
            <person name="Riley R."/>
            <person name="Haridas S."/>
            <person name="Wolfe K.H."/>
            <person name="Lopes M.R."/>
            <person name="Hittinger C.T."/>
            <person name="Goeker M."/>
            <person name="Salamov A.A."/>
            <person name="Wisecaver J.H."/>
            <person name="Long T.M."/>
            <person name="Calvey C.H."/>
            <person name="Aerts A.L."/>
            <person name="Barry K.W."/>
            <person name="Choi C."/>
            <person name="Clum A."/>
            <person name="Coughlan A.Y."/>
            <person name="Deshpande S."/>
            <person name="Douglass A.P."/>
            <person name="Hanson S.J."/>
            <person name="Klenk H.-P."/>
            <person name="LaButti K.M."/>
            <person name="Lapidus A."/>
            <person name="Lindquist E.A."/>
            <person name="Lipzen A.M."/>
            <person name="Meier-Kolthoff J.P."/>
            <person name="Ohm R.A."/>
            <person name="Otillar R.P."/>
            <person name="Pangilinan J.L."/>
            <person name="Peng Y."/>
            <person name="Rokas A."/>
            <person name="Rosa C.A."/>
            <person name="Scheuner C."/>
            <person name="Sibirny A.A."/>
            <person name="Slot J.C."/>
            <person name="Stielow J.B."/>
            <person name="Sun H."/>
            <person name="Kurtzman C.P."/>
            <person name="Blackwell M."/>
            <person name="Grigoriev I.V."/>
            <person name="Jeffries T.W."/>
        </authorList>
    </citation>
    <scope>NUCLEOTIDE SEQUENCE [LARGE SCALE GENOMIC DNA]</scope>
    <source>
        <strain evidence="6">ATCC 58044 / CBS 1984 / NCYC 433 / NRRL Y-366-8</strain>
    </source>
</reference>
<dbReference type="InterPro" id="IPR012677">
    <property type="entry name" value="Nucleotide-bd_a/b_plait_sf"/>
</dbReference>
<dbReference type="Pfam" id="PF13865">
    <property type="entry name" value="FoP_duplication"/>
    <property type="match status" value="1"/>
</dbReference>